<dbReference type="InterPro" id="IPR011006">
    <property type="entry name" value="CheY-like_superfamily"/>
</dbReference>
<dbReference type="InterPro" id="IPR052048">
    <property type="entry name" value="ST_Response_Regulator"/>
</dbReference>
<evidence type="ECO:0000313" key="3">
    <source>
        <dbReference type="EMBL" id="SIS40095.1"/>
    </source>
</evidence>
<dbReference type="SMART" id="SM00448">
    <property type="entry name" value="REC"/>
    <property type="match status" value="1"/>
</dbReference>
<dbReference type="RefSeq" id="WP_076398646.1">
    <property type="nucleotide sequence ID" value="NZ_FTOA01000001.1"/>
</dbReference>
<reference evidence="3 4" key="1">
    <citation type="submission" date="2017-01" db="EMBL/GenBank/DDBJ databases">
        <authorList>
            <person name="Mah S.A."/>
            <person name="Swanson W.J."/>
            <person name="Moy G.W."/>
            <person name="Vacquier V.D."/>
        </authorList>
    </citation>
    <scope>NUCLEOTIDE SEQUENCE [LARGE SCALE GENOMIC DNA]</scope>
    <source>
        <strain evidence="3 4">DSM 11589</strain>
    </source>
</reference>
<evidence type="ECO:0000313" key="4">
    <source>
        <dbReference type="Proteomes" id="UP000185678"/>
    </source>
</evidence>
<dbReference type="AlphaFoldDB" id="A0A1N7ISM3"/>
<dbReference type="PROSITE" id="PS50110">
    <property type="entry name" value="RESPONSE_REGULATORY"/>
    <property type="match status" value="1"/>
</dbReference>
<dbReference type="EMBL" id="FTOA01000001">
    <property type="protein sequence ID" value="SIS40095.1"/>
    <property type="molecule type" value="Genomic_DNA"/>
</dbReference>
<feature type="modified residue" description="4-aspartylphosphate" evidence="1">
    <location>
        <position position="582"/>
    </location>
</feature>
<evidence type="ECO:0000259" key="2">
    <source>
        <dbReference type="PROSITE" id="PS50110"/>
    </source>
</evidence>
<dbReference type="Gene3D" id="3.40.50.2300">
    <property type="match status" value="1"/>
</dbReference>
<dbReference type="STRING" id="80876.SAMN05421779_101568"/>
<organism evidence="3 4">
    <name type="scientific">Insolitispirillum peregrinum</name>
    <dbReference type="NCBI Taxonomy" id="80876"/>
    <lineage>
        <taxon>Bacteria</taxon>
        <taxon>Pseudomonadati</taxon>
        <taxon>Pseudomonadota</taxon>
        <taxon>Alphaproteobacteria</taxon>
        <taxon>Rhodospirillales</taxon>
        <taxon>Novispirillaceae</taxon>
        <taxon>Insolitispirillum</taxon>
    </lineage>
</organism>
<gene>
    <name evidence="3" type="ORF">SAMN05421779_101568</name>
</gene>
<evidence type="ECO:0000256" key="1">
    <source>
        <dbReference type="PROSITE-ProRule" id="PRU00169"/>
    </source>
</evidence>
<keyword evidence="4" id="KW-1185">Reference proteome</keyword>
<dbReference type="OrthoDB" id="1682174at2"/>
<keyword evidence="1" id="KW-0597">Phosphoprotein</keyword>
<name>A0A1N7ISM3_9PROT</name>
<sequence>MSSNPSSASSTPSPAAEAQSAAAATVLCRTPEDFYAPAARYLARRHFAPFFDEHQTSPLETLHSLRLLNTAESHPLFRAVLEALADRQASACQQSVHNRLTDLFALVKTLGSTVSHRLKQHAPEIISAVDLPKVVTAAGRLPSPVEADFYVYATLTQTLHSCRDRAAKMDLLMGFIERLEDDPSALVYLDTLLADHLALRGVASVLWQKTANPNDMLVDIIALYLNNDLASPATTPPSVRRLQTLLRSGPFPQIRDSLITVLQTVLQSSDRLITSVPDDPMGTKLAIAEVMAAADLMSALRLPDGFIGGQATYDILDRRLSLMLSADKLQELLRGRSILEKLRQLFALQQAMAGAAAVKGVDDYLISLLENRDFVGRLCDAIEDSDARLRAFSELQMLVLGSTFPAAIRKRLATMLDRAQHDQLKTTTLFSTLRKDAKPPIAAILRVVDMAGDGVFTHGKCLTEARELIRRHIRHRDFVRKYLAGKDIIRHDSAATAPETPLPPVGDRLRELGLRMARAGVEFRDLSGMTLLVVEDEESARHYIEMVLRDMGIGTVMTAPDGRAALKVFSDFEDGIDLIICDWKMPHMTGIDFLKQVRSVKPKLPFLMVTALATLENVKEAMAHEVTAYIAKPFPPEQLEEKVLLLLNRASPEEVSEELLAAAGGNVPERK</sequence>
<dbReference type="GO" id="GO:0000160">
    <property type="term" value="P:phosphorelay signal transduction system"/>
    <property type="evidence" value="ECO:0007669"/>
    <property type="project" value="InterPro"/>
</dbReference>
<dbReference type="PANTHER" id="PTHR43228">
    <property type="entry name" value="TWO-COMPONENT RESPONSE REGULATOR"/>
    <property type="match status" value="1"/>
</dbReference>
<feature type="domain" description="Response regulatory" evidence="2">
    <location>
        <begin position="530"/>
        <end position="647"/>
    </location>
</feature>
<protein>
    <submittedName>
        <fullName evidence="3">Response regulator receiver domain-containing protein</fullName>
    </submittedName>
</protein>
<dbReference type="SUPFAM" id="SSF52172">
    <property type="entry name" value="CheY-like"/>
    <property type="match status" value="1"/>
</dbReference>
<accession>A0A1N7ISM3</accession>
<dbReference type="InterPro" id="IPR001789">
    <property type="entry name" value="Sig_transdc_resp-reg_receiver"/>
</dbReference>
<proteinExistence type="predicted"/>
<dbReference type="Proteomes" id="UP000185678">
    <property type="component" value="Unassembled WGS sequence"/>
</dbReference>
<dbReference type="Pfam" id="PF00072">
    <property type="entry name" value="Response_reg"/>
    <property type="match status" value="1"/>
</dbReference>
<dbReference type="PANTHER" id="PTHR43228:SF1">
    <property type="entry name" value="TWO-COMPONENT RESPONSE REGULATOR ARR22"/>
    <property type="match status" value="1"/>
</dbReference>